<accession>A0A1M6DX56</accession>
<feature type="domain" description="UspA" evidence="2">
    <location>
        <begin position="1"/>
        <end position="138"/>
    </location>
</feature>
<reference evidence="3 4" key="1">
    <citation type="submission" date="2016-11" db="EMBL/GenBank/DDBJ databases">
        <authorList>
            <person name="Jaros S."/>
            <person name="Januszkiewicz K."/>
            <person name="Wedrychowicz H."/>
        </authorList>
    </citation>
    <scope>NUCLEOTIDE SEQUENCE [LARGE SCALE GENOMIC DNA]</scope>
    <source>
        <strain evidence="3 4">CGMCC 1.8863</strain>
    </source>
</reference>
<dbReference type="SUPFAM" id="SSF52402">
    <property type="entry name" value="Adenine nucleotide alpha hydrolases-like"/>
    <property type="match status" value="2"/>
</dbReference>
<proteinExistence type="inferred from homology"/>
<feature type="domain" description="UspA" evidence="2">
    <location>
        <begin position="203"/>
        <end position="279"/>
    </location>
</feature>
<comment type="similarity">
    <text evidence="1">Belongs to the universal stress protein A family.</text>
</comment>
<dbReference type="CDD" id="cd00293">
    <property type="entry name" value="USP-like"/>
    <property type="match status" value="1"/>
</dbReference>
<evidence type="ECO:0000256" key="1">
    <source>
        <dbReference type="ARBA" id="ARBA00008791"/>
    </source>
</evidence>
<dbReference type="STRING" id="558155.SAMN04487911_105167"/>
<keyword evidence="4" id="KW-1185">Reference proteome</keyword>
<dbReference type="Gene3D" id="3.40.50.620">
    <property type="entry name" value="HUPs"/>
    <property type="match status" value="2"/>
</dbReference>
<evidence type="ECO:0000259" key="2">
    <source>
        <dbReference type="Pfam" id="PF00582"/>
    </source>
</evidence>
<name>A0A1M6DX56_9FLAO</name>
<dbReference type="InterPro" id="IPR014729">
    <property type="entry name" value="Rossmann-like_a/b/a_fold"/>
</dbReference>
<dbReference type="AlphaFoldDB" id="A0A1M6DX56"/>
<dbReference type="OrthoDB" id="9788959at2"/>
<gene>
    <name evidence="3" type="ORF">SAMN04487911_105167</name>
</gene>
<dbReference type="EMBL" id="FQYX01000005">
    <property type="protein sequence ID" value="SHI77710.1"/>
    <property type="molecule type" value="Genomic_DNA"/>
</dbReference>
<organism evidence="3 4">
    <name type="scientific">Arenibacter nanhaiticus</name>
    <dbReference type="NCBI Taxonomy" id="558155"/>
    <lineage>
        <taxon>Bacteria</taxon>
        <taxon>Pseudomonadati</taxon>
        <taxon>Bacteroidota</taxon>
        <taxon>Flavobacteriia</taxon>
        <taxon>Flavobacteriales</taxon>
        <taxon>Flavobacteriaceae</taxon>
        <taxon>Arenibacter</taxon>
    </lineage>
</organism>
<dbReference type="RefSeq" id="WP_072763583.1">
    <property type="nucleotide sequence ID" value="NZ_FQYX01000005.1"/>
</dbReference>
<dbReference type="PRINTS" id="PR01438">
    <property type="entry name" value="UNVRSLSTRESS"/>
</dbReference>
<evidence type="ECO:0000313" key="3">
    <source>
        <dbReference type="EMBL" id="SHI77710.1"/>
    </source>
</evidence>
<dbReference type="PANTHER" id="PTHR46268:SF6">
    <property type="entry name" value="UNIVERSAL STRESS PROTEIN UP12"/>
    <property type="match status" value="1"/>
</dbReference>
<dbReference type="Pfam" id="PF00582">
    <property type="entry name" value="Usp"/>
    <property type="match status" value="2"/>
</dbReference>
<dbReference type="PANTHER" id="PTHR46268">
    <property type="entry name" value="STRESS RESPONSE PROTEIN NHAX"/>
    <property type="match status" value="1"/>
</dbReference>
<sequence>MKNILLPTDFSDNAWNAMFTALKLLAHESCCFMLLNAYDPELSKVLGEKGKQRLGVLFDSLAEQSDRGLNKVLTYLGEHHRNSNHTFEKISKSDHLINAISETVRQKEIELIVMGTTGATGAKEIFMGSNTVKVLQKIRHRAILAVPEAYNFQQLKRIVFPTDFTNYYEAHELAPLTGLASLWKAEVYVFQVALEFVMSDTQKSNKELLRKRLGGIEHSFHMVEMEVNVAQAITEFARETEADMIALMHYHHSFIEKLTREAVVKKIGFHSEVPLLVLPSAM</sequence>
<dbReference type="InterPro" id="IPR006015">
    <property type="entry name" value="Universal_stress_UspA"/>
</dbReference>
<evidence type="ECO:0000313" key="4">
    <source>
        <dbReference type="Proteomes" id="UP000184231"/>
    </source>
</evidence>
<dbReference type="InterPro" id="IPR006016">
    <property type="entry name" value="UspA"/>
</dbReference>
<dbReference type="Proteomes" id="UP000184231">
    <property type="component" value="Unassembled WGS sequence"/>
</dbReference>
<protein>
    <submittedName>
        <fullName evidence="3">Nucleotide-binding universal stress protein, UspA family</fullName>
    </submittedName>
</protein>